<reference evidence="1 2" key="1">
    <citation type="journal article" date="2015" name="Nat. Commun.">
        <title>Outbred genome sequencing and CRISPR/Cas9 gene editing in butterflies.</title>
        <authorList>
            <person name="Li X."/>
            <person name="Fan D."/>
            <person name="Zhang W."/>
            <person name="Liu G."/>
            <person name="Zhang L."/>
            <person name="Zhao L."/>
            <person name="Fang X."/>
            <person name="Chen L."/>
            <person name="Dong Y."/>
            <person name="Chen Y."/>
            <person name="Ding Y."/>
            <person name="Zhao R."/>
            <person name="Feng M."/>
            <person name="Zhu Y."/>
            <person name="Feng Y."/>
            <person name="Jiang X."/>
            <person name="Zhu D."/>
            <person name="Xiang H."/>
            <person name="Feng X."/>
            <person name="Li S."/>
            <person name="Wang J."/>
            <person name="Zhang G."/>
            <person name="Kronforst M.R."/>
            <person name="Wang W."/>
        </authorList>
    </citation>
    <scope>NUCLEOTIDE SEQUENCE [LARGE SCALE GENOMIC DNA]</scope>
    <source>
        <strain evidence="1">Ya'a_city_454_Px</strain>
        <tissue evidence="1">Whole body</tissue>
    </source>
</reference>
<organism evidence="1 2">
    <name type="scientific">Papilio xuthus</name>
    <name type="common">Asian swallowtail butterfly</name>
    <dbReference type="NCBI Taxonomy" id="66420"/>
    <lineage>
        <taxon>Eukaryota</taxon>
        <taxon>Metazoa</taxon>
        <taxon>Ecdysozoa</taxon>
        <taxon>Arthropoda</taxon>
        <taxon>Hexapoda</taxon>
        <taxon>Insecta</taxon>
        <taxon>Pterygota</taxon>
        <taxon>Neoptera</taxon>
        <taxon>Endopterygota</taxon>
        <taxon>Lepidoptera</taxon>
        <taxon>Glossata</taxon>
        <taxon>Ditrysia</taxon>
        <taxon>Papilionoidea</taxon>
        <taxon>Papilionidae</taxon>
        <taxon>Papilioninae</taxon>
        <taxon>Papilio</taxon>
    </lineage>
</organism>
<accession>A0A194PL58</accession>
<name>A0A194PL58_PAPXU</name>
<sequence>MLGCAQRRVASEFASFVPKAIIFSSAVDSRCLDNIKLPIEVAKAIATPSLVTEPPPSCRRGGMLYAPCVDCALTGRYVTWLPGARLQCWMLLTVYT</sequence>
<dbReference type="EMBL" id="KQ459600">
    <property type="protein sequence ID" value="KPI94166.1"/>
    <property type="molecule type" value="Genomic_DNA"/>
</dbReference>
<protein>
    <submittedName>
        <fullName evidence="1">Uncharacterized protein</fullName>
    </submittedName>
</protein>
<dbReference type="AlphaFoldDB" id="A0A194PL58"/>
<proteinExistence type="predicted"/>
<keyword evidence="2" id="KW-1185">Reference proteome</keyword>
<evidence type="ECO:0000313" key="1">
    <source>
        <dbReference type="EMBL" id="KPI94166.1"/>
    </source>
</evidence>
<gene>
    <name evidence="1" type="ORF">RR46_06617</name>
</gene>
<dbReference type="Proteomes" id="UP000053268">
    <property type="component" value="Unassembled WGS sequence"/>
</dbReference>
<evidence type="ECO:0000313" key="2">
    <source>
        <dbReference type="Proteomes" id="UP000053268"/>
    </source>
</evidence>